<sequence>MVDRKHEPLDKVLVIIPTYNEAENLESIVQRLREAVPTADALIADDNSPDGTGDIADQLAAQDDHIHVLHRAGKEGLAAAYVAGFRWGLENGYDVLVEMDADGSHQPQFLPAMLAALRNADMVKGSRWVRGGEVVDYDLKREWLSRLANIWIQAVMDLPVHDSTGGFNAFRASALEAMDLDTIASKGYTFQVDLTRRVIAAGGTVAEVPISFPDRQLGESKMSGSIIVEALRRTAGWGCEKRSAQIRQLAEATTDRIKPLLGSLTWSCQLS</sequence>
<keyword evidence="3" id="KW-0808">Transferase</keyword>
<evidence type="ECO:0000313" key="6">
    <source>
        <dbReference type="Proteomes" id="UP000279336"/>
    </source>
</evidence>
<accession>A0A8B3GC10</accession>
<evidence type="ECO:0000313" key="5">
    <source>
        <dbReference type="EMBL" id="RLP06448.1"/>
    </source>
</evidence>
<dbReference type="RefSeq" id="WP_121588351.1">
    <property type="nucleotide sequence ID" value="NZ_RCIW01000026.1"/>
</dbReference>
<comment type="similarity">
    <text evidence="1">Belongs to the glycosyltransferase 2 family.</text>
</comment>
<dbReference type="SUPFAM" id="SSF53448">
    <property type="entry name" value="Nucleotide-diphospho-sugar transferases"/>
    <property type="match status" value="1"/>
</dbReference>
<dbReference type="PANTHER" id="PTHR43398:SF1">
    <property type="entry name" value="DOLICHOL-PHOSPHATE MANNOSYLTRANSFERASE SUBUNIT 1"/>
    <property type="match status" value="1"/>
</dbReference>
<evidence type="ECO:0000256" key="2">
    <source>
        <dbReference type="ARBA" id="ARBA00022676"/>
    </source>
</evidence>
<gene>
    <name evidence="5" type="ORF">D7U36_12745</name>
</gene>
<comment type="caution">
    <text evidence="5">The sequence shown here is derived from an EMBL/GenBank/DDBJ whole genome shotgun (WGS) entry which is preliminary data.</text>
</comment>
<evidence type="ECO:0000259" key="4">
    <source>
        <dbReference type="Pfam" id="PF00535"/>
    </source>
</evidence>
<dbReference type="Proteomes" id="UP000279336">
    <property type="component" value="Unassembled WGS sequence"/>
</dbReference>
<dbReference type="InterPro" id="IPR001173">
    <property type="entry name" value="Glyco_trans_2-like"/>
</dbReference>
<evidence type="ECO:0000256" key="3">
    <source>
        <dbReference type="ARBA" id="ARBA00022679"/>
    </source>
</evidence>
<dbReference type="OrthoDB" id="9810303at2"/>
<reference evidence="5 6" key="1">
    <citation type="submission" date="2018-10" db="EMBL/GenBank/DDBJ databases">
        <title>Propionibacterium australiense Genome Sequencing and Assembly.</title>
        <authorList>
            <person name="Bernier A.-M."/>
            <person name="Bernard K."/>
        </authorList>
    </citation>
    <scope>NUCLEOTIDE SEQUENCE [LARGE SCALE GENOMIC DNA]</scope>
    <source>
        <strain evidence="5 6">NML98A078</strain>
    </source>
</reference>
<dbReference type="InterPro" id="IPR039528">
    <property type="entry name" value="DPM1-like"/>
</dbReference>
<dbReference type="AlphaFoldDB" id="A0A8B3GC10"/>
<dbReference type="Pfam" id="PF00535">
    <property type="entry name" value="Glycos_transf_2"/>
    <property type="match status" value="1"/>
</dbReference>
<protein>
    <submittedName>
        <fullName evidence="5">Polyprenol monophosphomannose synthase</fullName>
    </submittedName>
</protein>
<feature type="domain" description="Glycosyltransferase 2-like" evidence="4">
    <location>
        <begin position="14"/>
        <end position="177"/>
    </location>
</feature>
<dbReference type="FunFam" id="3.90.550.10:FF:000122">
    <property type="entry name" value="Dolichol-phosphate mannosyltransferase subunit 1"/>
    <property type="match status" value="1"/>
</dbReference>
<proteinExistence type="inferred from homology"/>
<evidence type="ECO:0000256" key="1">
    <source>
        <dbReference type="ARBA" id="ARBA00006739"/>
    </source>
</evidence>
<dbReference type="EMBL" id="RCIW01000026">
    <property type="protein sequence ID" value="RLP06448.1"/>
    <property type="molecule type" value="Genomic_DNA"/>
</dbReference>
<dbReference type="CDD" id="cd06442">
    <property type="entry name" value="DPM1_like"/>
    <property type="match status" value="1"/>
</dbReference>
<dbReference type="GO" id="GO:0009247">
    <property type="term" value="P:glycolipid biosynthetic process"/>
    <property type="evidence" value="ECO:0007669"/>
    <property type="project" value="TreeGrafter"/>
</dbReference>
<organism evidence="5 6">
    <name type="scientific">Propionibacterium australiense</name>
    <dbReference type="NCBI Taxonomy" id="119981"/>
    <lineage>
        <taxon>Bacteria</taxon>
        <taxon>Bacillati</taxon>
        <taxon>Actinomycetota</taxon>
        <taxon>Actinomycetes</taxon>
        <taxon>Propionibacteriales</taxon>
        <taxon>Propionibacteriaceae</taxon>
        <taxon>Propionibacterium</taxon>
    </lineage>
</organism>
<dbReference type="InterPro" id="IPR029044">
    <property type="entry name" value="Nucleotide-diphossugar_trans"/>
</dbReference>
<keyword evidence="2" id="KW-0328">Glycosyltransferase</keyword>
<dbReference type="Gene3D" id="3.90.550.10">
    <property type="entry name" value="Spore Coat Polysaccharide Biosynthesis Protein SpsA, Chain A"/>
    <property type="match status" value="1"/>
</dbReference>
<dbReference type="GO" id="GO:0016020">
    <property type="term" value="C:membrane"/>
    <property type="evidence" value="ECO:0007669"/>
    <property type="project" value="GOC"/>
</dbReference>
<name>A0A8B3GC10_9ACTN</name>
<dbReference type="GO" id="GO:0004582">
    <property type="term" value="F:dolichyl-phosphate beta-D-mannosyltransferase activity"/>
    <property type="evidence" value="ECO:0007669"/>
    <property type="project" value="InterPro"/>
</dbReference>
<dbReference type="PANTHER" id="PTHR43398">
    <property type="entry name" value="DOLICHOL-PHOSPHATE MANNOSYLTRANSFERASE SUBUNIT 1"/>
    <property type="match status" value="1"/>
</dbReference>